<dbReference type="PANTHER" id="PTHR41878:SF1">
    <property type="entry name" value="TNPR PROTEIN"/>
    <property type="match status" value="1"/>
</dbReference>
<dbReference type="AlphaFoldDB" id="A0A133QDF2"/>
<protein>
    <recommendedName>
        <fullName evidence="1">Plasmid pRiA4b Orf3-like domain-containing protein</fullName>
    </recommendedName>
</protein>
<dbReference type="PATRIC" id="fig|28128.5.peg.942"/>
<dbReference type="eggNOG" id="COG4974">
    <property type="taxonomic scope" value="Bacteria"/>
</dbReference>
<dbReference type="InterPro" id="IPR024047">
    <property type="entry name" value="MM3350-like_sf"/>
</dbReference>
<dbReference type="Gene3D" id="3.10.290.30">
    <property type="entry name" value="MM3350-like"/>
    <property type="match status" value="1"/>
</dbReference>
<reference evidence="3" key="1">
    <citation type="submission" date="2016-01" db="EMBL/GenBank/DDBJ databases">
        <authorList>
            <person name="Mitreva M."/>
            <person name="Pepin K.H."/>
            <person name="Mihindukulasuriya K.A."/>
            <person name="Fulton R."/>
            <person name="Fronick C."/>
            <person name="O'Laughlin M."/>
            <person name="Miner T."/>
            <person name="Herter B."/>
            <person name="Rosa B.A."/>
            <person name="Cordes M."/>
            <person name="Tomlinson C."/>
            <person name="Wollam A."/>
            <person name="Palsikar V.B."/>
            <person name="Mardis E.R."/>
            <person name="Wilson R.K."/>
        </authorList>
    </citation>
    <scope>NUCLEOTIDE SEQUENCE [LARGE SCALE GENOMIC DNA]</scope>
    <source>
        <strain evidence="3">MJR7716</strain>
    </source>
</reference>
<dbReference type="SUPFAM" id="SSF159941">
    <property type="entry name" value="MM3350-like"/>
    <property type="match status" value="1"/>
</dbReference>
<dbReference type="PANTHER" id="PTHR41878">
    <property type="entry name" value="LEXA REPRESSOR-RELATED"/>
    <property type="match status" value="1"/>
</dbReference>
<evidence type="ECO:0000259" key="1">
    <source>
        <dbReference type="Pfam" id="PF07929"/>
    </source>
</evidence>
<evidence type="ECO:0000313" key="3">
    <source>
        <dbReference type="Proteomes" id="UP000070533"/>
    </source>
</evidence>
<name>A0A133QDF2_9BACT</name>
<dbReference type="RefSeq" id="WP_060940438.1">
    <property type="nucleotide sequence ID" value="NZ_CALGLL010000234.1"/>
</dbReference>
<keyword evidence="3" id="KW-1185">Reference proteome</keyword>
<dbReference type="InterPro" id="IPR012912">
    <property type="entry name" value="Plasmid_pRiA4b_Orf3-like"/>
</dbReference>
<dbReference type="Pfam" id="PF07929">
    <property type="entry name" value="PRiA4_ORF3"/>
    <property type="match status" value="1"/>
</dbReference>
<dbReference type="STRING" id="28128.HMPREF3226_00940"/>
<dbReference type="Proteomes" id="UP000070533">
    <property type="component" value="Unassembled WGS sequence"/>
</dbReference>
<organism evidence="2 3">
    <name type="scientific">Prevotella corporis</name>
    <dbReference type="NCBI Taxonomy" id="28128"/>
    <lineage>
        <taxon>Bacteria</taxon>
        <taxon>Pseudomonadati</taxon>
        <taxon>Bacteroidota</taxon>
        <taxon>Bacteroidia</taxon>
        <taxon>Bacteroidales</taxon>
        <taxon>Prevotellaceae</taxon>
        <taxon>Prevotella</taxon>
    </lineage>
</organism>
<sequence>MTNKKTKIIKQTQPEPIFDLQLHDIDALADALQSFAGGNKFIARMTTTSPRGKKGLKLTYQFKIKLRGITKPPVWRRVLVPANFTFSGFHAVIQEAFGWWNEHLYSFGDTPYSRVLTIAEIHEDDWGDAPDYNAREFTVGEFYGEKLAPKHKLCYVYDFGDDWIHDITLEDIIEELHPHASCTAGKGACPEEDCGGSWGYEDMKEYGEVEDSKYFDLEAAKASVEAVEPEGYEPW</sequence>
<evidence type="ECO:0000313" key="2">
    <source>
        <dbReference type="EMBL" id="KXA40895.1"/>
    </source>
</evidence>
<feature type="domain" description="Plasmid pRiA4b Orf3-like" evidence="1">
    <location>
        <begin position="59"/>
        <end position="206"/>
    </location>
</feature>
<proteinExistence type="predicted"/>
<dbReference type="EMBL" id="LRQG01000056">
    <property type="protein sequence ID" value="KXA40895.1"/>
    <property type="molecule type" value="Genomic_DNA"/>
</dbReference>
<accession>A0A133QDF2</accession>
<dbReference type="OrthoDB" id="9801392at2"/>
<gene>
    <name evidence="2" type="ORF">HMPREF3226_00940</name>
</gene>
<comment type="caution">
    <text evidence="2">The sequence shown here is derived from an EMBL/GenBank/DDBJ whole genome shotgun (WGS) entry which is preliminary data.</text>
</comment>